<dbReference type="EMBL" id="JAWSTH010000011">
    <property type="protein sequence ID" value="MDW5594058.1"/>
    <property type="molecule type" value="Genomic_DNA"/>
</dbReference>
<evidence type="ECO:0000256" key="1">
    <source>
        <dbReference type="SAM" id="SignalP"/>
    </source>
</evidence>
<dbReference type="RefSeq" id="WP_318596316.1">
    <property type="nucleotide sequence ID" value="NZ_JAWSTH010000011.1"/>
</dbReference>
<evidence type="ECO:0000313" key="2">
    <source>
        <dbReference type="EMBL" id="MDW5594058.1"/>
    </source>
</evidence>
<evidence type="ECO:0000313" key="3">
    <source>
        <dbReference type="Proteomes" id="UP001284601"/>
    </source>
</evidence>
<name>A0ABU4HL78_9ACTN</name>
<keyword evidence="3" id="KW-1185">Reference proteome</keyword>
<reference evidence="3" key="1">
    <citation type="submission" date="2023-07" db="EMBL/GenBank/DDBJ databases">
        <title>Conexibacter stalactiti sp. nov., isolated from stalactites in a lava cave and emended description of the genus Conexibacter.</title>
        <authorList>
            <person name="Lee S.D."/>
        </authorList>
    </citation>
    <scope>NUCLEOTIDE SEQUENCE [LARGE SCALE GENOMIC DNA]</scope>
    <source>
        <strain evidence="3">KCTC 39840</strain>
    </source>
</reference>
<proteinExistence type="predicted"/>
<gene>
    <name evidence="2" type="ORF">R7226_06915</name>
</gene>
<comment type="caution">
    <text evidence="2">The sequence shown here is derived from an EMBL/GenBank/DDBJ whole genome shotgun (WGS) entry which is preliminary data.</text>
</comment>
<protein>
    <submittedName>
        <fullName evidence="2">Uncharacterized protein</fullName>
    </submittedName>
</protein>
<sequence>MFVSLATTARRTALTAVVALGVGGAAASLPAASLARPILDTPKPKDCKLPGGNPIRSGSTGRAGGIEYACTDGIACQVEGGRTTRKCSHASQAIRGAGGRALPGLQLLR</sequence>
<dbReference type="Proteomes" id="UP001284601">
    <property type="component" value="Unassembled WGS sequence"/>
</dbReference>
<feature type="chain" id="PRO_5045411378" evidence="1">
    <location>
        <begin position="28"/>
        <end position="109"/>
    </location>
</feature>
<accession>A0ABU4HL78</accession>
<feature type="signal peptide" evidence="1">
    <location>
        <begin position="1"/>
        <end position="27"/>
    </location>
</feature>
<organism evidence="2 3">
    <name type="scientific">Conexibacter stalactiti</name>
    <dbReference type="NCBI Taxonomy" id="1940611"/>
    <lineage>
        <taxon>Bacteria</taxon>
        <taxon>Bacillati</taxon>
        <taxon>Actinomycetota</taxon>
        <taxon>Thermoleophilia</taxon>
        <taxon>Solirubrobacterales</taxon>
        <taxon>Conexibacteraceae</taxon>
        <taxon>Conexibacter</taxon>
    </lineage>
</organism>
<keyword evidence="1" id="KW-0732">Signal</keyword>